<dbReference type="InterPro" id="IPR023198">
    <property type="entry name" value="PGP-like_dom2"/>
</dbReference>
<gene>
    <name evidence="1" type="ORF">ACFSL4_30435</name>
</gene>
<dbReference type="Pfam" id="PF00702">
    <property type="entry name" value="Hydrolase"/>
    <property type="match status" value="1"/>
</dbReference>
<name>A0ABW4IYC5_9ACTN</name>
<proteinExistence type="predicted"/>
<evidence type="ECO:0000313" key="2">
    <source>
        <dbReference type="Proteomes" id="UP001597261"/>
    </source>
</evidence>
<accession>A0ABW4IYC5</accession>
<dbReference type="SFLD" id="SFLDS00003">
    <property type="entry name" value="Haloacid_Dehalogenase"/>
    <property type="match status" value="1"/>
</dbReference>
<dbReference type="InterPro" id="IPR036412">
    <property type="entry name" value="HAD-like_sf"/>
</dbReference>
<sequence length="240" mass="25678">MNAPRRPRRAVIFDVDGTLVDSERHGHRVAFNAAFAAAGLPHRWGAEEYGRLLRITGGRRRIAAWLEETGLGAEEAAVLAAGLHKDKTERFRVLVEQGRIPARPGVHDLIDRLAGVGVTLAVATTGSREWVEPLLDGLFEPGTFETVVTGTDVPLLKPDPAVYHDVLARLGLGPEAALAVEDSENGLRAALGAGLRCVVVTNDYTRGQDFTGALAVAQDFAGVGALFDAWSSVSRAARER</sequence>
<dbReference type="PANTHER" id="PTHR42896:SF2">
    <property type="entry name" value="CBBY-LIKE PROTEIN"/>
    <property type="match status" value="1"/>
</dbReference>
<dbReference type="NCBIfam" id="TIGR01509">
    <property type="entry name" value="HAD-SF-IA-v3"/>
    <property type="match status" value="1"/>
</dbReference>
<dbReference type="InterPro" id="IPR044999">
    <property type="entry name" value="CbbY-like"/>
</dbReference>
<keyword evidence="2" id="KW-1185">Reference proteome</keyword>
<protein>
    <submittedName>
        <fullName evidence="1">HAD-IA family hydrolase</fullName>
    </submittedName>
</protein>
<keyword evidence="1" id="KW-0378">Hydrolase</keyword>
<dbReference type="SFLD" id="SFLDG01129">
    <property type="entry name" value="C1.5:_HAD__Beta-PGM__Phosphata"/>
    <property type="match status" value="1"/>
</dbReference>
<dbReference type="GO" id="GO:0016787">
    <property type="term" value="F:hydrolase activity"/>
    <property type="evidence" value="ECO:0007669"/>
    <property type="project" value="UniProtKB-KW"/>
</dbReference>
<dbReference type="EMBL" id="JBHUDX010000092">
    <property type="protein sequence ID" value="MFD1662389.1"/>
    <property type="molecule type" value="Genomic_DNA"/>
</dbReference>
<dbReference type="PANTHER" id="PTHR42896">
    <property type="entry name" value="XYLULOSE-1,5-BISPHOSPHATE (XUBP) PHOSPHATASE"/>
    <property type="match status" value="1"/>
</dbReference>
<organism evidence="1 2">
    <name type="scientific">Streptomyces caeni</name>
    <dbReference type="NCBI Taxonomy" id="2307231"/>
    <lineage>
        <taxon>Bacteria</taxon>
        <taxon>Bacillati</taxon>
        <taxon>Actinomycetota</taxon>
        <taxon>Actinomycetes</taxon>
        <taxon>Kitasatosporales</taxon>
        <taxon>Streptomycetaceae</taxon>
        <taxon>Streptomyces</taxon>
    </lineage>
</organism>
<dbReference type="RefSeq" id="WP_381089956.1">
    <property type="nucleotide sequence ID" value="NZ_JBHUDX010000092.1"/>
</dbReference>
<dbReference type="InterPro" id="IPR023214">
    <property type="entry name" value="HAD_sf"/>
</dbReference>
<dbReference type="SUPFAM" id="SSF56784">
    <property type="entry name" value="HAD-like"/>
    <property type="match status" value="1"/>
</dbReference>
<reference evidence="2" key="1">
    <citation type="journal article" date="2019" name="Int. J. Syst. Evol. Microbiol.">
        <title>The Global Catalogue of Microorganisms (GCM) 10K type strain sequencing project: providing services to taxonomists for standard genome sequencing and annotation.</title>
        <authorList>
            <consortium name="The Broad Institute Genomics Platform"/>
            <consortium name="The Broad Institute Genome Sequencing Center for Infectious Disease"/>
            <person name="Wu L."/>
            <person name="Ma J."/>
        </authorList>
    </citation>
    <scope>NUCLEOTIDE SEQUENCE [LARGE SCALE GENOMIC DNA]</scope>
    <source>
        <strain evidence="2">CGMCC 1.12470</strain>
    </source>
</reference>
<dbReference type="Gene3D" id="1.10.150.240">
    <property type="entry name" value="Putative phosphatase, domain 2"/>
    <property type="match status" value="1"/>
</dbReference>
<dbReference type="InterPro" id="IPR006439">
    <property type="entry name" value="HAD-SF_hydro_IA"/>
</dbReference>
<evidence type="ECO:0000313" key="1">
    <source>
        <dbReference type="EMBL" id="MFD1662389.1"/>
    </source>
</evidence>
<comment type="caution">
    <text evidence="1">The sequence shown here is derived from an EMBL/GenBank/DDBJ whole genome shotgun (WGS) entry which is preliminary data.</text>
</comment>
<dbReference type="Gene3D" id="3.40.50.1000">
    <property type="entry name" value="HAD superfamily/HAD-like"/>
    <property type="match status" value="1"/>
</dbReference>
<dbReference type="Proteomes" id="UP001597261">
    <property type="component" value="Unassembled WGS sequence"/>
</dbReference>